<name>A0A1E3PW77_LIPST</name>
<accession>A0A1E3PW77</accession>
<evidence type="ECO:0008006" key="4">
    <source>
        <dbReference type="Google" id="ProtNLM"/>
    </source>
</evidence>
<evidence type="ECO:0000313" key="3">
    <source>
        <dbReference type="Proteomes" id="UP000094385"/>
    </source>
</evidence>
<feature type="compositionally biased region" description="Basic and acidic residues" evidence="1">
    <location>
        <begin position="67"/>
        <end position="88"/>
    </location>
</feature>
<reference evidence="2 3" key="1">
    <citation type="journal article" date="2016" name="Proc. Natl. Acad. Sci. U.S.A.">
        <title>Comparative genomics of biotechnologically important yeasts.</title>
        <authorList>
            <person name="Riley R."/>
            <person name="Haridas S."/>
            <person name="Wolfe K.H."/>
            <person name="Lopes M.R."/>
            <person name="Hittinger C.T."/>
            <person name="Goeker M."/>
            <person name="Salamov A.A."/>
            <person name="Wisecaver J.H."/>
            <person name="Long T.M."/>
            <person name="Calvey C.H."/>
            <person name="Aerts A.L."/>
            <person name="Barry K.W."/>
            <person name="Choi C."/>
            <person name="Clum A."/>
            <person name="Coughlan A.Y."/>
            <person name="Deshpande S."/>
            <person name="Douglass A.P."/>
            <person name="Hanson S.J."/>
            <person name="Klenk H.-P."/>
            <person name="LaButti K.M."/>
            <person name="Lapidus A."/>
            <person name="Lindquist E.A."/>
            <person name="Lipzen A.M."/>
            <person name="Meier-Kolthoff J.P."/>
            <person name="Ohm R.A."/>
            <person name="Otillar R.P."/>
            <person name="Pangilinan J.L."/>
            <person name="Peng Y."/>
            <person name="Rokas A."/>
            <person name="Rosa C.A."/>
            <person name="Scheuner C."/>
            <person name="Sibirny A.A."/>
            <person name="Slot J.C."/>
            <person name="Stielow J.B."/>
            <person name="Sun H."/>
            <person name="Kurtzman C.P."/>
            <person name="Blackwell M."/>
            <person name="Grigoriev I.V."/>
            <person name="Jeffries T.W."/>
        </authorList>
    </citation>
    <scope>NUCLEOTIDE SEQUENCE [LARGE SCALE GENOMIC DNA]</scope>
    <source>
        <strain evidence="2 3">NRRL Y-11557</strain>
    </source>
</reference>
<evidence type="ECO:0000256" key="1">
    <source>
        <dbReference type="SAM" id="MobiDB-lite"/>
    </source>
</evidence>
<feature type="compositionally biased region" description="Basic and acidic residues" evidence="1">
    <location>
        <begin position="99"/>
        <end position="109"/>
    </location>
</feature>
<evidence type="ECO:0000313" key="2">
    <source>
        <dbReference type="EMBL" id="ODQ69676.1"/>
    </source>
</evidence>
<organism evidence="2 3">
    <name type="scientific">Lipomyces starkeyi NRRL Y-11557</name>
    <dbReference type="NCBI Taxonomy" id="675824"/>
    <lineage>
        <taxon>Eukaryota</taxon>
        <taxon>Fungi</taxon>
        <taxon>Dikarya</taxon>
        <taxon>Ascomycota</taxon>
        <taxon>Saccharomycotina</taxon>
        <taxon>Lipomycetes</taxon>
        <taxon>Lipomycetales</taxon>
        <taxon>Lipomycetaceae</taxon>
        <taxon>Lipomyces</taxon>
    </lineage>
</organism>
<keyword evidence="3" id="KW-1185">Reference proteome</keyword>
<sequence>MNVDVDERHVDDDDDVNDIENMSVDDMNVHVLGEDVSGEEKIDESDDSDEGHVQGGEVVQYGQGVIRRREDRSPDSSDGEGPRMEVAKRTRRNTGKEIVLSEDHTDERTWAPIETGMVLRADGTVMKSDAPEGAAPHEGQVHVSQPRSQWAVIIPGSHLGEVEGDAPHEGQVNVSPPPSQRITRSRGPPAIEHAHAISERILMINEIKEPVSFRQIFNRPDRPKWITACDSEYNSLIANGTWELVLLPKGRNAISCKWVFKIKYKSNGEVECYKCRT</sequence>
<feature type="compositionally biased region" description="Basic and acidic residues" evidence="1">
    <location>
        <begin position="1"/>
        <end position="11"/>
    </location>
</feature>
<dbReference type="STRING" id="675824.A0A1E3PW77"/>
<feature type="region of interest" description="Disordered" evidence="1">
    <location>
        <begin position="1"/>
        <end position="115"/>
    </location>
</feature>
<dbReference type="Proteomes" id="UP000094385">
    <property type="component" value="Unassembled WGS sequence"/>
</dbReference>
<dbReference type="OrthoDB" id="3799035at2759"/>
<gene>
    <name evidence="2" type="ORF">LIPSTDRAFT_193131</name>
</gene>
<dbReference type="AlphaFoldDB" id="A0A1E3PW77"/>
<protein>
    <recommendedName>
        <fullName evidence="4">Reverse transcriptase Ty1/copia-type domain-containing protein</fullName>
    </recommendedName>
</protein>
<feature type="compositionally biased region" description="Low complexity" evidence="1">
    <location>
        <begin position="55"/>
        <end position="65"/>
    </location>
</feature>
<feature type="region of interest" description="Disordered" evidence="1">
    <location>
        <begin position="165"/>
        <end position="187"/>
    </location>
</feature>
<proteinExistence type="predicted"/>
<dbReference type="EMBL" id="KV454303">
    <property type="protein sequence ID" value="ODQ69676.1"/>
    <property type="molecule type" value="Genomic_DNA"/>
</dbReference>